<evidence type="ECO:0000256" key="8">
    <source>
        <dbReference type="ARBA" id="ARBA00022670"/>
    </source>
</evidence>
<keyword evidence="13" id="KW-0862">Zinc</keyword>
<feature type="domain" description="Peptidase M28" evidence="22">
    <location>
        <begin position="262"/>
        <end position="445"/>
    </location>
</feature>
<keyword evidence="7" id="KW-0121">Carboxypeptidase</keyword>
<evidence type="ECO:0000256" key="3">
    <source>
        <dbReference type="ARBA" id="ARBA00004555"/>
    </source>
</evidence>
<evidence type="ECO:0000313" key="23">
    <source>
        <dbReference type="EMBL" id="NNG52998.1"/>
    </source>
</evidence>
<evidence type="ECO:0000256" key="21">
    <source>
        <dbReference type="SAM" id="SignalP"/>
    </source>
</evidence>
<evidence type="ECO:0000259" key="22">
    <source>
        <dbReference type="Pfam" id="PF04389"/>
    </source>
</evidence>
<dbReference type="GO" id="GO:0005576">
    <property type="term" value="C:extracellular region"/>
    <property type="evidence" value="ECO:0007669"/>
    <property type="project" value="UniProtKB-SubCell"/>
</dbReference>
<keyword evidence="16" id="KW-0865">Zymogen</keyword>
<evidence type="ECO:0000256" key="12">
    <source>
        <dbReference type="ARBA" id="ARBA00022824"/>
    </source>
</evidence>
<feature type="chain" id="PRO_5031424586" description="Carboxypeptidase Q" evidence="21">
    <location>
        <begin position="21"/>
        <end position="465"/>
    </location>
</feature>
<dbReference type="Gene3D" id="3.50.30.30">
    <property type="match status" value="1"/>
</dbReference>
<evidence type="ECO:0000256" key="6">
    <source>
        <dbReference type="ARBA" id="ARBA00022525"/>
    </source>
</evidence>
<comment type="subcellular location">
    <subcellularLocation>
        <location evidence="1">Endoplasmic reticulum</location>
    </subcellularLocation>
    <subcellularLocation>
        <location evidence="3">Golgi apparatus</location>
    </subcellularLocation>
    <subcellularLocation>
        <location evidence="2">Lysosome</location>
    </subcellularLocation>
    <subcellularLocation>
        <location evidence="4">Secreted</location>
    </subcellularLocation>
</comment>
<dbReference type="Proteomes" id="UP000557656">
    <property type="component" value="Unassembled WGS sequence"/>
</dbReference>
<dbReference type="GO" id="GO:0070573">
    <property type="term" value="F:metallodipeptidase activity"/>
    <property type="evidence" value="ECO:0007669"/>
    <property type="project" value="InterPro"/>
</dbReference>
<evidence type="ECO:0000256" key="20">
    <source>
        <dbReference type="ARBA" id="ARBA00033328"/>
    </source>
</evidence>
<evidence type="ECO:0000256" key="13">
    <source>
        <dbReference type="ARBA" id="ARBA00022833"/>
    </source>
</evidence>
<keyword evidence="15" id="KW-0482">Metalloprotease</keyword>
<dbReference type="EMBL" id="JABYQV010000004">
    <property type="protein sequence ID" value="NVP30717.1"/>
    <property type="molecule type" value="Genomic_DNA"/>
</dbReference>
<evidence type="ECO:0000256" key="2">
    <source>
        <dbReference type="ARBA" id="ARBA00004371"/>
    </source>
</evidence>
<evidence type="ECO:0000256" key="9">
    <source>
        <dbReference type="ARBA" id="ARBA00022723"/>
    </source>
</evidence>
<keyword evidence="9" id="KW-0479">Metal-binding</keyword>
<evidence type="ECO:0000256" key="17">
    <source>
        <dbReference type="ARBA" id="ARBA00023180"/>
    </source>
</evidence>
<evidence type="ECO:0000256" key="7">
    <source>
        <dbReference type="ARBA" id="ARBA00022645"/>
    </source>
</evidence>
<dbReference type="GO" id="GO:0046872">
    <property type="term" value="F:metal ion binding"/>
    <property type="evidence" value="ECO:0007669"/>
    <property type="project" value="UniProtKB-KW"/>
</dbReference>
<evidence type="ECO:0000256" key="18">
    <source>
        <dbReference type="ARBA" id="ARBA00023228"/>
    </source>
</evidence>
<sequence length="465" mass="48583">MKRLILAALTASALTSPVLAQRTAPPMPAIVDPQVTQLRDAALKVDTAWDIIEGLTTEVGQRLAGTEAEARARTWAVAKLTTLGFKNVRVEPYRMPVWERGAETAEIIAPFPQKLTLAALGNSGATPATGLTGEVVVFANMAAFQAAPDNAIKGRIVYIGNAMPRTQDGSGYGAYGTARFVGPALASQRGAAAIIIRSIGTDHHRFPHTGTTDFPAGVKPIPAAALSVPDAEQLERIAARGAPIRMKLVLTPRQVGMRESGNVIAEVPGSDPSAGIVLVGGHLDSWDLGTGAIDDASGIAITAAAAKRIMDAGQPRRTIRVVWFGAEEVGGMGGAAYARAHAGERHATASESDFGADRVWRFEVNLPPAAKPVADRLQTALAPLGITRGSGLGGDGTDIGPTLKLGTAAIDLNQSGWDYFDTHHTPDDVIDRIDPAALRQNVAAWTAMLAVVANAPEAIDAVKPR</sequence>
<keyword evidence="26" id="KW-1185">Reference proteome</keyword>
<evidence type="ECO:0000256" key="15">
    <source>
        <dbReference type="ARBA" id="ARBA00023049"/>
    </source>
</evidence>
<keyword evidence="18" id="KW-0458">Lysosome</keyword>
<evidence type="ECO:0000313" key="25">
    <source>
        <dbReference type="Proteomes" id="UP000531581"/>
    </source>
</evidence>
<dbReference type="GO" id="GO:0006508">
    <property type="term" value="P:proteolysis"/>
    <property type="evidence" value="ECO:0007669"/>
    <property type="project" value="UniProtKB-KW"/>
</dbReference>
<keyword evidence="12" id="KW-0256">Endoplasmic reticulum</keyword>
<comment type="subunit">
    <text evidence="19">Homodimer. The monomeric form is inactive while the homodimer is active.</text>
</comment>
<keyword evidence="10 21" id="KW-0732">Signal</keyword>
<gene>
    <name evidence="23" type="ORF">HKX05_06510</name>
    <name evidence="24" type="ORF">HLV41_06655</name>
</gene>
<dbReference type="GO" id="GO:0005764">
    <property type="term" value="C:lysosome"/>
    <property type="evidence" value="ECO:0007669"/>
    <property type="project" value="UniProtKB-SubCell"/>
</dbReference>
<dbReference type="GO" id="GO:0004180">
    <property type="term" value="F:carboxypeptidase activity"/>
    <property type="evidence" value="ECO:0007669"/>
    <property type="project" value="UniProtKB-KW"/>
</dbReference>
<evidence type="ECO:0000313" key="24">
    <source>
        <dbReference type="EMBL" id="NVP30717.1"/>
    </source>
</evidence>
<dbReference type="SUPFAM" id="SSF53187">
    <property type="entry name" value="Zn-dependent exopeptidases"/>
    <property type="match status" value="1"/>
</dbReference>
<name>A0A7Y7QU52_9SPHN</name>
<proteinExistence type="predicted"/>
<protein>
    <recommendedName>
        <fullName evidence="5">Carboxypeptidase Q</fullName>
    </recommendedName>
    <alternativeName>
        <fullName evidence="20">Plasma glutamate carboxypeptidase</fullName>
    </alternativeName>
</protein>
<evidence type="ECO:0000256" key="5">
    <source>
        <dbReference type="ARBA" id="ARBA00014116"/>
    </source>
</evidence>
<evidence type="ECO:0000256" key="1">
    <source>
        <dbReference type="ARBA" id="ARBA00004240"/>
    </source>
</evidence>
<keyword evidence="11 24" id="KW-0378">Hydrolase</keyword>
<comment type="caution">
    <text evidence="24">The sequence shown here is derived from an EMBL/GenBank/DDBJ whole genome shotgun (WGS) entry which is preliminary data.</text>
</comment>
<dbReference type="RefSeq" id="WP_170171683.1">
    <property type="nucleotide sequence ID" value="NZ_JABEOV010000010.1"/>
</dbReference>
<evidence type="ECO:0000256" key="10">
    <source>
        <dbReference type="ARBA" id="ARBA00022729"/>
    </source>
</evidence>
<dbReference type="AlphaFoldDB" id="A0A7Y7QU52"/>
<keyword evidence="17" id="KW-0325">Glycoprotein</keyword>
<keyword evidence="6" id="KW-0964">Secreted</keyword>
<evidence type="ECO:0000256" key="16">
    <source>
        <dbReference type="ARBA" id="ARBA00023145"/>
    </source>
</evidence>
<evidence type="ECO:0000256" key="14">
    <source>
        <dbReference type="ARBA" id="ARBA00023034"/>
    </source>
</evidence>
<evidence type="ECO:0000313" key="26">
    <source>
        <dbReference type="Proteomes" id="UP000557656"/>
    </source>
</evidence>
<dbReference type="InterPro" id="IPR039866">
    <property type="entry name" value="CPQ"/>
</dbReference>
<dbReference type="PANTHER" id="PTHR12053">
    <property type="entry name" value="PROTEASE FAMILY M28 PLASMA GLUTAMATE CARBOXYPEPTIDASE-RELATED"/>
    <property type="match status" value="1"/>
</dbReference>
<accession>A0A7Y7QU52</accession>
<evidence type="ECO:0000256" key="11">
    <source>
        <dbReference type="ARBA" id="ARBA00022801"/>
    </source>
</evidence>
<reference evidence="25 26" key="1">
    <citation type="submission" date="2020-05" db="EMBL/GenBank/DDBJ databases">
        <title>Draft Genome Sequences of Sphingomonas sp. Isolated from the International Space Station.</title>
        <authorList>
            <person name="Bijlani S."/>
            <person name="Singh N.K."/>
            <person name="Mason C.E."/>
            <person name="Wang C.C."/>
            <person name="Venkateswaran K."/>
        </authorList>
    </citation>
    <scope>NUCLEOTIDE SEQUENCE [LARGE SCALE GENOMIC DNA]</scope>
    <source>
        <strain evidence="23 26">IIF7SW-B5</strain>
        <strain evidence="24">ISS-IIF7SWP</strain>
    </source>
</reference>
<feature type="signal peptide" evidence="21">
    <location>
        <begin position="1"/>
        <end position="20"/>
    </location>
</feature>
<keyword evidence="8" id="KW-0645">Protease</keyword>
<evidence type="ECO:0000256" key="4">
    <source>
        <dbReference type="ARBA" id="ARBA00004613"/>
    </source>
</evidence>
<dbReference type="Proteomes" id="UP000531581">
    <property type="component" value="Unassembled WGS sequence"/>
</dbReference>
<dbReference type="Gene3D" id="3.40.630.10">
    <property type="entry name" value="Zn peptidases"/>
    <property type="match status" value="1"/>
</dbReference>
<organism evidence="24 25">
    <name type="scientific">Sphingomonas sanguinis</name>
    <dbReference type="NCBI Taxonomy" id="33051"/>
    <lineage>
        <taxon>Bacteria</taxon>
        <taxon>Pseudomonadati</taxon>
        <taxon>Pseudomonadota</taxon>
        <taxon>Alphaproteobacteria</taxon>
        <taxon>Sphingomonadales</taxon>
        <taxon>Sphingomonadaceae</taxon>
        <taxon>Sphingomonas</taxon>
    </lineage>
</organism>
<keyword evidence="14" id="KW-0333">Golgi apparatus</keyword>
<dbReference type="Pfam" id="PF04389">
    <property type="entry name" value="Peptidase_M28"/>
    <property type="match status" value="1"/>
</dbReference>
<dbReference type="PANTHER" id="PTHR12053:SF3">
    <property type="entry name" value="CARBOXYPEPTIDASE Q"/>
    <property type="match status" value="1"/>
</dbReference>
<dbReference type="EMBL" id="JABEOV010000010">
    <property type="protein sequence ID" value="NNG52998.1"/>
    <property type="molecule type" value="Genomic_DNA"/>
</dbReference>
<evidence type="ECO:0000256" key="19">
    <source>
        <dbReference type="ARBA" id="ARBA00025833"/>
    </source>
</evidence>
<dbReference type="InterPro" id="IPR007484">
    <property type="entry name" value="Peptidase_M28"/>
</dbReference>